<dbReference type="EMBL" id="JBBBZM010000073">
    <property type="protein sequence ID" value="KAL0635300.1"/>
    <property type="molecule type" value="Genomic_DNA"/>
</dbReference>
<feature type="compositionally biased region" description="Polar residues" evidence="1">
    <location>
        <begin position="423"/>
        <end position="438"/>
    </location>
</feature>
<evidence type="ECO:0000256" key="1">
    <source>
        <dbReference type="SAM" id="MobiDB-lite"/>
    </source>
</evidence>
<comment type="caution">
    <text evidence="2">The sequence shown here is derived from an EMBL/GenBank/DDBJ whole genome shotgun (WGS) entry which is preliminary data.</text>
</comment>
<feature type="compositionally biased region" description="Basic residues" evidence="1">
    <location>
        <begin position="514"/>
        <end position="525"/>
    </location>
</feature>
<dbReference type="Proteomes" id="UP001447188">
    <property type="component" value="Unassembled WGS sequence"/>
</dbReference>
<feature type="region of interest" description="Disordered" evidence="1">
    <location>
        <begin position="1"/>
        <end position="102"/>
    </location>
</feature>
<sequence>MAVPHNSPVHSPLDPVNQSYLLSGSPGFRKPATLPKPKRHRAPTFPGADPPNLTFFEGSKKSDWSTYSSDTELNPRWSEGQMSGSPKQDSYPPRTLPSHGNAQISKGISAETRYNMLSGPYISQDTVNFHTYVKQQQPHQPGKRDIHQRENQYLHYNKEHPPPNNRAHFSNRNHKPCFVRQTIVTPAIPNITWVERAGYPADTRPPGNINANGTFGYYPNTPSSVDSASLSPASTSAHAVRSLSPLIVTSAYTDSGAPSFHLLHTAGEPLKSRFTFNPNAEDFTPMLETDLTELTGADEYVGFYLSPEVKSPQTPQKPTTPSIYDCDPMAWQVPDNLKSPNSQSLESCEEGDCSCSSQHQSPAVNKSPEEFIGDIPNNMNWEKTFLPGSKKAHTKSLVGVYSGDITETPKTNPQEDVNAEVLNNNGDNKSARGNTQKAYSPKPTAEAEVAQTVASFFDHDTYNIVKFPNCSDTQPSQDPHEFAKNHTEQAADAPGSDGEPFGGDIQNCAEAGPKPKKAKPKVKAKAKPEYQLVKPETKPEIKVKPKTNSHAKAKAEKPIQKTAFESKTKPRTEGEEPLLSYEKERVQTEVKPPAEEYLSPFENTAELKTEDKPHPKELPSNLAPDILTSYTKPSKVFNYRDALLTNPETLIAPLLNTAHPNGFPQKVVVIPKVPKQFSPTRAEIISPPAQSGGRRKFFLSPLPTTATYDSVIRQLRGGMLEDIYISGLSPHPSAWKGPREKSNPCQNFPHDNTWHAHVSFYSEEGASKFWELVQSGGEYSGSYQSRYGGFDDQPPGFFYLDGIRVFVNWRHNDQRVVNSLTAKAVTEEKATRCLLLTFNIEAAMRSRIITLFKDSINTENSAGHAFVEKIAADIENWGQADSNLQGIQLLDEDALNPQTVAVSGTLAAGTTVQSSPKNVRILVSFIKLLTAVKMKKYLSGRHGYGHNGFCTVEYHKDECDEPIDTLQAIRETDDRVTDHQSKDVKETIPEPFVDHKTSLPQLQSMSGGGKLVVKVDTGRSAGTAVLVKTAEVDNEGFVIKGKGKIRGKNREKSHLA</sequence>
<evidence type="ECO:0000313" key="2">
    <source>
        <dbReference type="EMBL" id="KAL0635300.1"/>
    </source>
</evidence>
<proteinExistence type="predicted"/>
<feature type="compositionally biased region" description="Basic and acidic residues" evidence="1">
    <location>
        <begin position="553"/>
        <end position="574"/>
    </location>
</feature>
<feature type="region of interest" description="Disordered" evidence="1">
    <location>
        <begin position="423"/>
        <end position="443"/>
    </location>
</feature>
<feature type="compositionally biased region" description="Basic and acidic residues" evidence="1">
    <location>
        <begin position="478"/>
        <end position="489"/>
    </location>
</feature>
<organism evidence="2 3">
    <name type="scientific">Discina gigas</name>
    <dbReference type="NCBI Taxonomy" id="1032678"/>
    <lineage>
        <taxon>Eukaryota</taxon>
        <taxon>Fungi</taxon>
        <taxon>Dikarya</taxon>
        <taxon>Ascomycota</taxon>
        <taxon>Pezizomycotina</taxon>
        <taxon>Pezizomycetes</taxon>
        <taxon>Pezizales</taxon>
        <taxon>Discinaceae</taxon>
        <taxon>Discina</taxon>
    </lineage>
</organism>
<evidence type="ECO:0000313" key="3">
    <source>
        <dbReference type="Proteomes" id="UP001447188"/>
    </source>
</evidence>
<feature type="region of interest" description="Disordered" evidence="1">
    <location>
        <begin position="471"/>
        <end position="580"/>
    </location>
</feature>
<name>A0ABR3GHB3_9PEZI</name>
<feature type="region of interest" description="Disordered" evidence="1">
    <location>
        <begin position="335"/>
        <end position="366"/>
    </location>
</feature>
<protein>
    <submittedName>
        <fullName evidence="2">Uncharacterized protein</fullName>
    </submittedName>
</protein>
<gene>
    <name evidence="2" type="ORF">Q9L58_005788</name>
</gene>
<reference evidence="2 3" key="1">
    <citation type="submission" date="2024-02" db="EMBL/GenBank/DDBJ databases">
        <title>Discinaceae phylogenomics.</title>
        <authorList>
            <person name="Dirks A.C."/>
            <person name="James T.Y."/>
        </authorList>
    </citation>
    <scope>NUCLEOTIDE SEQUENCE [LARGE SCALE GENOMIC DNA]</scope>
    <source>
        <strain evidence="2 3">ACD0624</strain>
    </source>
</reference>
<accession>A0ABR3GHB3</accession>
<keyword evidence="3" id="KW-1185">Reference proteome</keyword>